<proteinExistence type="predicted"/>
<comment type="caution">
    <text evidence="1">The sequence shown here is derived from an EMBL/GenBank/DDBJ whole genome shotgun (WGS) entry which is preliminary data.</text>
</comment>
<evidence type="ECO:0000313" key="1">
    <source>
        <dbReference type="EMBL" id="TKY91987.1"/>
    </source>
</evidence>
<accession>A0AC61SBR3</accession>
<name>A0AC61SBR3_9EURY</name>
<sequence>MSVISLLSDFGSVYPAQMKGVILNIDPTAVLVDIAHDIPPQNITAGAFALMITIPYFPEGTIHLAVIDPGVGSDRRPVLVESGGHLLVGPDNGLLIPAAYRLSQDIVVRKITNEDLFSTVSFTFHGRDIFAPVAAYLSNGLKPSDIGEEIKDYVKLDFATPQVKDKRVLARVIFIDGFGNLITNISGEHILNFFNYNDKLVVENRIISLVHTYTQVKSGEMLMLIGSHGYLEISINSGNAAAQLGLGIGDQLWLSAHQ</sequence>
<dbReference type="Proteomes" id="UP000315423">
    <property type="component" value="Unassembled WGS sequence"/>
</dbReference>
<protein>
    <submittedName>
        <fullName evidence="1">Uncharacterized protein</fullName>
    </submittedName>
</protein>
<organism evidence="1 2">
    <name type="scientific">Candidatus Methanomarinus sp</name>
    <dbReference type="NCBI Taxonomy" id="3386244"/>
    <lineage>
        <taxon>Archaea</taxon>
        <taxon>Methanobacteriati</taxon>
        <taxon>Methanobacteriota</taxon>
        <taxon>Stenosarchaea group</taxon>
        <taxon>Methanomicrobia</taxon>
        <taxon>Methanosarcinales</taxon>
        <taxon>ANME-2 cluster</taxon>
        <taxon>Candidatus Methanocomedenaceae</taxon>
        <taxon>Candidatus Methanomarinus</taxon>
    </lineage>
</organism>
<dbReference type="EMBL" id="QYBA01000096">
    <property type="protein sequence ID" value="TKY91987.1"/>
    <property type="molecule type" value="Genomic_DNA"/>
</dbReference>
<evidence type="ECO:0000313" key="2">
    <source>
        <dbReference type="Proteomes" id="UP000315423"/>
    </source>
</evidence>
<reference evidence="1" key="1">
    <citation type="submission" date="2018-09" db="EMBL/GenBank/DDBJ databases">
        <title>A genomic encyclopedia of anaerobic methanotrophic archaea.</title>
        <authorList>
            <person name="Skennerton C.T."/>
            <person name="Chadwick G.L."/>
            <person name="Laso-Perez R."/>
            <person name="Leu A.O."/>
            <person name="Speth D.R."/>
            <person name="Yu H."/>
            <person name="Morgan-Lang C."/>
            <person name="Hatzenpichler R."/>
            <person name="Goudeau D."/>
            <person name="Malmstrom R."/>
            <person name="Woyke T."/>
            <person name="Hallam S."/>
            <person name="Tyson G.W."/>
            <person name="Wegener G."/>
            <person name="Boetius A."/>
            <person name="Orphan V.J."/>
        </authorList>
    </citation>
    <scope>NUCLEOTIDE SEQUENCE</scope>
    <source>
        <strain evidence="1">CONS3730D10UFb2</strain>
    </source>
</reference>
<gene>
    <name evidence="1" type="ORF">C5S46_03020</name>
</gene>